<evidence type="ECO:0000313" key="2">
    <source>
        <dbReference type="EMBL" id="OGZ43035.1"/>
    </source>
</evidence>
<dbReference type="STRING" id="1802114.A2719_01575"/>
<proteinExistence type="predicted"/>
<dbReference type="InterPro" id="IPR001387">
    <property type="entry name" value="Cro/C1-type_HTH"/>
</dbReference>
<dbReference type="GO" id="GO:0003677">
    <property type="term" value="F:DNA binding"/>
    <property type="evidence" value="ECO:0007669"/>
    <property type="project" value="InterPro"/>
</dbReference>
<dbReference type="PROSITE" id="PS50943">
    <property type="entry name" value="HTH_CROC1"/>
    <property type="match status" value="1"/>
</dbReference>
<evidence type="ECO:0000259" key="1">
    <source>
        <dbReference type="PROSITE" id="PS50943"/>
    </source>
</evidence>
<accession>A0A1G2FY90</accession>
<dbReference type="InterPro" id="IPR010982">
    <property type="entry name" value="Lambda_DNA-bd_dom_sf"/>
</dbReference>
<dbReference type="Proteomes" id="UP000177480">
    <property type="component" value="Unassembled WGS sequence"/>
</dbReference>
<reference evidence="2 3" key="1">
    <citation type="journal article" date="2016" name="Nat. Commun.">
        <title>Thousands of microbial genomes shed light on interconnected biogeochemical processes in an aquifer system.</title>
        <authorList>
            <person name="Anantharaman K."/>
            <person name="Brown C.T."/>
            <person name="Hug L.A."/>
            <person name="Sharon I."/>
            <person name="Castelle C.J."/>
            <person name="Probst A.J."/>
            <person name="Thomas B.C."/>
            <person name="Singh A."/>
            <person name="Wilkins M.J."/>
            <person name="Karaoz U."/>
            <person name="Brodie E.L."/>
            <person name="Williams K.H."/>
            <person name="Hubbard S.S."/>
            <person name="Banfield J.F."/>
        </authorList>
    </citation>
    <scope>NUCLEOTIDE SEQUENCE [LARGE SCALE GENOMIC DNA]</scope>
</reference>
<protein>
    <recommendedName>
        <fullName evidence="1">HTH cro/C1-type domain-containing protein</fullName>
    </recommendedName>
</protein>
<dbReference type="Gene3D" id="1.10.260.40">
    <property type="entry name" value="lambda repressor-like DNA-binding domains"/>
    <property type="match status" value="1"/>
</dbReference>
<dbReference type="AlphaFoldDB" id="A0A1G2FY90"/>
<dbReference type="Pfam" id="PF01381">
    <property type="entry name" value="HTH_3"/>
    <property type="match status" value="1"/>
</dbReference>
<gene>
    <name evidence="2" type="ORF">A2719_01575</name>
</gene>
<dbReference type="SUPFAM" id="SSF47413">
    <property type="entry name" value="lambda repressor-like DNA-binding domains"/>
    <property type="match status" value="1"/>
</dbReference>
<comment type="caution">
    <text evidence="2">The sequence shown here is derived from an EMBL/GenBank/DDBJ whole genome shotgun (WGS) entry which is preliminary data.</text>
</comment>
<organism evidence="2 3">
    <name type="scientific">Candidatus Ryanbacteria bacterium RIFCSPHIGHO2_01_FULL_45_22</name>
    <dbReference type="NCBI Taxonomy" id="1802114"/>
    <lineage>
        <taxon>Bacteria</taxon>
        <taxon>Candidatus Ryaniibacteriota</taxon>
    </lineage>
</organism>
<sequence>MLSWAGKRNLPASFVLNLKELLCACSVRSNLYFAKEPVKIDSISNHFHTTLTKIESGIIKTPSVLMVEKIAKALDVAIKDLIK</sequence>
<evidence type="ECO:0000313" key="3">
    <source>
        <dbReference type="Proteomes" id="UP000177480"/>
    </source>
</evidence>
<feature type="domain" description="HTH cro/C1-type" evidence="1">
    <location>
        <begin position="48"/>
        <end position="81"/>
    </location>
</feature>
<name>A0A1G2FY90_9BACT</name>
<dbReference type="EMBL" id="MHNK01000020">
    <property type="protein sequence ID" value="OGZ43035.1"/>
    <property type="molecule type" value="Genomic_DNA"/>
</dbReference>